<keyword evidence="4" id="KW-1185">Reference proteome</keyword>
<feature type="compositionally biased region" description="Basic residues" evidence="1">
    <location>
        <begin position="651"/>
        <end position="661"/>
    </location>
</feature>
<reference evidence="4" key="1">
    <citation type="submission" date="2013-11" db="EMBL/GenBank/DDBJ databases">
        <authorList>
            <person name="Hoang H.T."/>
            <person name="Killian M.L."/>
            <person name="Madson D.M."/>
            <person name="Arruda P.H.E."/>
            <person name="Sun D."/>
            <person name="Schwartz K.J."/>
            <person name="Yoon K."/>
        </authorList>
    </citation>
    <scope>NUCLEOTIDE SEQUENCE [LARGE SCALE GENOMIC DNA]</scope>
    <source>
        <strain evidence="4">CDK2</strain>
    </source>
</reference>
<dbReference type="EMBL" id="LGUC01000002">
    <property type="protein sequence ID" value="KPN28940.1"/>
    <property type="molecule type" value="Genomic_DNA"/>
</dbReference>
<comment type="caution">
    <text evidence="3">The sequence shown here is derived from an EMBL/GenBank/DDBJ whole genome shotgun (WGS) entry which is preliminary data.</text>
</comment>
<dbReference type="GO" id="GO:0009307">
    <property type="term" value="P:DNA restriction-modification system"/>
    <property type="evidence" value="ECO:0007669"/>
    <property type="project" value="InterPro"/>
</dbReference>
<sequence>MAVLDDLSGFEFEDVMEDVFRNLGYENVRQADRTADEGRDVIMEEVVDGTRRAIIVECKHTGTVGRPVVQKLHSAIATFDFDGPKRGMVVTTGRFTNPAQEYADRLQQNDDPHPIELLDGEDLREIADEIGLDLYNGRIEILCDETLRPYDPAADVDAPVTEAFRDIENIEAADLPEPHSAVTFRPVVAVTADTNAVFETSVGVIHQINDRTRFVAHAERGQPQVVDEDVATLVTENLHATVDLDAEQFGEVFDDVEERRFGQTQTEYKEWAVDRLQDYHTTTVTYTGDNNVTYNKTCEPNRSDISIQSIEPVYLPEVRHTTDIQEYTYPYEYYAAGPSRVTAEDGIHRCVHCDASGGDETYTYCPNCGAIACSSHIKTERLEGEPICKGCAVTERFALKTKYFYDEQNLEAFREEYAAMPLHEKAMENKWLAGGAWSRRCCSSSDSSSSAASSERARCSRRHSDHLFECVLKRAVELPASPLEGLVGRPIPPGESGVTTHLDGPLGRLLERVPGRELDDVEVLLVAVNAVGWVLDAVSEQEHRLVEVLHIVRLEEIRWLCCVDCSICVTIQIQVDCRELVEEHERRCRITRSSLGTGRVEKFLQLRKIAKHALRVAVRMSVHLRDAVVIGLFAVLVHSFDESELTPYRHRSSPARVRRHPSPALEKLSS</sequence>
<dbReference type="AlphaFoldDB" id="A0A0P7GK52"/>
<feature type="domain" description="Restriction endonuclease type IV Mrr" evidence="2">
    <location>
        <begin position="4"/>
        <end position="126"/>
    </location>
</feature>
<dbReference type="InterPro" id="IPR007560">
    <property type="entry name" value="Restrct_endonuc_IV_Mrr"/>
</dbReference>
<dbReference type="GO" id="GO:0003677">
    <property type="term" value="F:DNA binding"/>
    <property type="evidence" value="ECO:0007669"/>
    <property type="project" value="InterPro"/>
</dbReference>
<organism evidence="3 4">
    <name type="scientific">Halolamina pelagica</name>
    <dbReference type="NCBI Taxonomy" id="699431"/>
    <lineage>
        <taxon>Archaea</taxon>
        <taxon>Methanobacteriati</taxon>
        <taxon>Methanobacteriota</taxon>
        <taxon>Stenosarchaea group</taxon>
        <taxon>Halobacteria</taxon>
        <taxon>Halobacteriales</taxon>
        <taxon>Haloferacaceae</taxon>
    </lineage>
</organism>
<dbReference type="PANTHER" id="PTHR30015:SF7">
    <property type="entry name" value="TYPE IV METHYL-DIRECTED RESTRICTION ENZYME ECOKMRR"/>
    <property type="match status" value="1"/>
</dbReference>
<feature type="region of interest" description="Disordered" evidence="1">
    <location>
        <begin position="651"/>
        <end position="670"/>
    </location>
</feature>
<evidence type="ECO:0000313" key="3">
    <source>
        <dbReference type="EMBL" id="KPN28940.1"/>
    </source>
</evidence>
<name>A0A0P7GK52_9EURY</name>
<keyword evidence="3" id="KW-0540">Nuclease</keyword>
<dbReference type="InterPro" id="IPR011856">
    <property type="entry name" value="tRNA_endonuc-like_dom_sf"/>
</dbReference>
<gene>
    <name evidence="3" type="ORF">SY89_03174</name>
</gene>
<dbReference type="InterPro" id="IPR052906">
    <property type="entry name" value="Type_IV_Methyl-Rstrct_Enzyme"/>
</dbReference>
<dbReference type="InterPro" id="IPR011335">
    <property type="entry name" value="Restrct_endonuc-II-like"/>
</dbReference>
<keyword evidence="3" id="KW-0255">Endonuclease</keyword>
<dbReference type="Pfam" id="PF04471">
    <property type="entry name" value="Mrr_cat"/>
    <property type="match status" value="1"/>
</dbReference>
<accession>A0A0P7GK52</accession>
<dbReference type="PANTHER" id="PTHR30015">
    <property type="entry name" value="MRR RESTRICTION SYSTEM PROTEIN"/>
    <property type="match status" value="1"/>
</dbReference>
<dbReference type="Gene3D" id="3.40.1350.10">
    <property type="match status" value="1"/>
</dbReference>
<dbReference type="PATRIC" id="fig|699431.3.peg.3245"/>
<dbReference type="SUPFAM" id="SSF52980">
    <property type="entry name" value="Restriction endonuclease-like"/>
    <property type="match status" value="1"/>
</dbReference>
<dbReference type="Proteomes" id="UP000050535">
    <property type="component" value="Unassembled WGS sequence"/>
</dbReference>
<evidence type="ECO:0000313" key="4">
    <source>
        <dbReference type="Proteomes" id="UP000050535"/>
    </source>
</evidence>
<evidence type="ECO:0000259" key="2">
    <source>
        <dbReference type="Pfam" id="PF04471"/>
    </source>
</evidence>
<dbReference type="STRING" id="699431.SY89_03174"/>
<keyword evidence="3" id="KW-0378">Hydrolase</keyword>
<evidence type="ECO:0000256" key="1">
    <source>
        <dbReference type="SAM" id="MobiDB-lite"/>
    </source>
</evidence>
<proteinExistence type="predicted"/>
<protein>
    <submittedName>
        <fullName evidence="3">Restriction endonuclease</fullName>
    </submittedName>
</protein>
<dbReference type="GO" id="GO:0015666">
    <property type="term" value="F:restriction endodeoxyribonuclease activity"/>
    <property type="evidence" value="ECO:0007669"/>
    <property type="project" value="TreeGrafter"/>
</dbReference>